<dbReference type="InterPro" id="IPR036909">
    <property type="entry name" value="Cyt_c-like_dom_sf"/>
</dbReference>
<keyword evidence="8" id="KW-0732">Signal</keyword>
<evidence type="ECO:0000256" key="1">
    <source>
        <dbReference type="ARBA" id="ARBA00022448"/>
    </source>
</evidence>
<reference evidence="10 11" key="1">
    <citation type="submission" date="2019-07" db="EMBL/GenBank/DDBJ databases">
        <title>Genomic Encyclopedia of Type Strains, Phase III (KMG-III): the genomes of soil and plant-associated and newly described type strains.</title>
        <authorList>
            <person name="Whitman W."/>
        </authorList>
    </citation>
    <scope>NUCLEOTIDE SEQUENCE [LARGE SCALE GENOMIC DNA]</scope>
    <source>
        <strain evidence="10 11">BL24</strain>
    </source>
</reference>
<evidence type="ECO:0000259" key="9">
    <source>
        <dbReference type="PROSITE" id="PS51007"/>
    </source>
</evidence>
<evidence type="ECO:0000313" key="10">
    <source>
        <dbReference type="EMBL" id="TYP79356.1"/>
    </source>
</evidence>
<dbReference type="PROSITE" id="PS51007">
    <property type="entry name" value="CYTC"/>
    <property type="match status" value="1"/>
</dbReference>
<dbReference type="InterPro" id="IPR009056">
    <property type="entry name" value="Cyt_c-like_dom"/>
</dbReference>
<keyword evidence="4" id="KW-0249">Electron transport</keyword>
<keyword evidence="2 6" id="KW-0349">Heme</keyword>
<dbReference type="InterPro" id="IPR051811">
    <property type="entry name" value="Cytochrome_c550/c551-like"/>
</dbReference>
<dbReference type="AlphaFoldDB" id="A0A5S5CHU1"/>
<dbReference type="GO" id="GO:0016020">
    <property type="term" value="C:membrane"/>
    <property type="evidence" value="ECO:0007669"/>
    <property type="project" value="InterPro"/>
</dbReference>
<proteinExistence type="predicted"/>
<evidence type="ECO:0000256" key="5">
    <source>
        <dbReference type="ARBA" id="ARBA00023004"/>
    </source>
</evidence>
<evidence type="ECO:0000313" key="11">
    <source>
        <dbReference type="Proteomes" id="UP000323257"/>
    </source>
</evidence>
<evidence type="ECO:0000256" key="8">
    <source>
        <dbReference type="SAM" id="SignalP"/>
    </source>
</evidence>
<feature type="binding site" description="covalent" evidence="6">
    <location>
        <position position="62"/>
    </location>
    <ligand>
        <name>heme c</name>
        <dbReference type="ChEBI" id="CHEBI:61717"/>
    </ligand>
</feature>
<evidence type="ECO:0000256" key="3">
    <source>
        <dbReference type="ARBA" id="ARBA00022723"/>
    </source>
</evidence>
<keyword evidence="3 7" id="KW-0479">Metal-binding</keyword>
<evidence type="ECO:0000256" key="6">
    <source>
        <dbReference type="PIRSR" id="PIRSR000025-1"/>
    </source>
</evidence>
<dbReference type="GO" id="GO:0020037">
    <property type="term" value="F:heme binding"/>
    <property type="evidence" value="ECO:0007669"/>
    <property type="project" value="InterPro"/>
</dbReference>
<keyword evidence="1" id="KW-0813">Transport</keyword>
<feature type="chain" id="PRO_5038635581" evidence="8">
    <location>
        <begin position="29"/>
        <end position="121"/>
    </location>
</feature>
<feature type="binding site" description="covalent" evidence="6">
    <location>
        <position position="59"/>
    </location>
    <ligand>
        <name>heme c</name>
        <dbReference type="ChEBI" id="CHEBI:61717"/>
    </ligand>
</feature>
<dbReference type="InterPro" id="IPR012218">
    <property type="entry name" value="Cyt_c_BACSU-c550-type"/>
</dbReference>
<accession>A0A5S5CHU1</accession>
<name>A0A5S5CHU1_9BACL</name>
<dbReference type="PANTHER" id="PTHR37823">
    <property type="entry name" value="CYTOCHROME C-553-LIKE"/>
    <property type="match status" value="1"/>
</dbReference>
<feature type="binding site" description="axial binding residue" evidence="7">
    <location>
        <position position="63"/>
    </location>
    <ligand>
        <name>heme c</name>
        <dbReference type="ChEBI" id="CHEBI:61717"/>
    </ligand>
    <ligandPart>
        <name>Fe</name>
        <dbReference type="ChEBI" id="CHEBI:18248"/>
    </ligandPart>
</feature>
<dbReference type="OrthoDB" id="7933886at2"/>
<feature type="domain" description="Cytochrome c" evidence="9">
    <location>
        <begin position="46"/>
        <end position="121"/>
    </location>
</feature>
<dbReference type="SUPFAM" id="SSF46626">
    <property type="entry name" value="Cytochrome c"/>
    <property type="match status" value="1"/>
</dbReference>
<protein>
    <submittedName>
        <fullName evidence="10">Cytochrome c551</fullName>
    </submittedName>
</protein>
<comment type="PTM">
    <text evidence="6">Binds 1 heme c group covalently per subunit.</text>
</comment>
<feature type="signal peptide" evidence="8">
    <location>
        <begin position="1"/>
        <end position="28"/>
    </location>
</feature>
<evidence type="ECO:0000256" key="2">
    <source>
        <dbReference type="ARBA" id="ARBA00022617"/>
    </source>
</evidence>
<keyword evidence="11" id="KW-1185">Reference proteome</keyword>
<organism evidence="10 11">
    <name type="scientific">Paenibacillus methanolicus</name>
    <dbReference type="NCBI Taxonomy" id="582686"/>
    <lineage>
        <taxon>Bacteria</taxon>
        <taxon>Bacillati</taxon>
        <taxon>Bacillota</taxon>
        <taxon>Bacilli</taxon>
        <taxon>Bacillales</taxon>
        <taxon>Paenibacillaceae</taxon>
        <taxon>Paenibacillus</taxon>
    </lineage>
</organism>
<dbReference type="PANTHER" id="PTHR37823:SF4">
    <property type="entry name" value="MENAQUINOL-CYTOCHROME C REDUCTASE CYTOCHROME B_C SUBUNIT"/>
    <property type="match status" value="1"/>
</dbReference>
<evidence type="ECO:0000256" key="4">
    <source>
        <dbReference type="ARBA" id="ARBA00022982"/>
    </source>
</evidence>
<dbReference type="PROSITE" id="PS51257">
    <property type="entry name" value="PROKAR_LIPOPROTEIN"/>
    <property type="match status" value="1"/>
</dbReference>
<dbReference type="Pfam" id="PF13442">
    <property type="entry name" value="Cytochrome_CBB3"/>
    <property type="match status" value="1"/>
</dbReference>
<dbReference type="GO" id="GO:0005506">
    <property type="term" value="F:iron ion binding"/>
    <property type="evidence" value="ECO:0007669"/>
    <property type="project" value="InterPro"/>
</dbReference>
<comment type="caution">
    <text evidence="10">The sequence shown here is derived from an EMBL/GenBank/DDBJ whole genome shotgun (WGS) entry which is preliminary data.</text>
</comment>
<keyword evidence="5 7" id="KW-0408">Iron</keyword>
<dbReference type="EMBL" id="VNHS01000001">
    <property type="protein sequence ID" value="TYP79356.1"/>
    <property type="molecule type" value="Genomic_DNA"/>
</dbReference>
<dbReference type="Proteomes" id="UP000323257">
    <property type="component" value="Unassembled WGS sequence"/>
</dbReference>
<gene>
    <name evidence="10" type="ORF">BCM02_101474</name>
</gene>
<sequence>MNKNKRHLRGSRWVRSTAVFLLTGMILAGCSQDADPETKEEPGSDPLVRTALTLYKQQCASCHGGGLKGRVGPNLRRIGARMSQEEIAAKITDGGGGMPAFKQELSTDEIGMLTEWLAAKR</sequence>
<dbReference type="Gene3D" id="1.10.760.10">
    <property type="entry name" value="Cytochrome c-like domain"/>
    <property type="match status" value="1"/>
</dbReference>
<dbReference type="PIRSF" id="PIRSF000025">
    <property type="entry name" value="Cytc_Bsub_c550"/>
    <property type="match status" value="1"/>
</dbReference>
<feature type="binding site" description="axial binding residue" evidence="7">
    <location>
        <position position="98"/>
    </location>
    <ligand>
        <name>heme c</name>
        <dbReference type="ChEBI" id="CHEBI:61717"/>
    </ligand>
    <ligandPart>
        <name>Fe</name>
        <dbReference type="ChEBI" id="CHEBI:18248"/>
    </ligandPart>
</feature>
<evidence type="ECO:0000256" key="7">
    <source>
        <dbReference type="PIRSR" id="PIRSR000025-2"/>
    </source>
</evidence>
<dbReference type="GO" id="GO:0009055">
    <property type="term" value="F:electron transfer activity"/>
    <property type="evidence" value="ECO:0007669"/>
    <property type="project" value="InterPro"/>
</dbReference>